<dbReference type="Proteomes" id="UP001595715">
    <property type="component" value="Unassembled WGS sequence"/>
</dbReference>
<evidence type="ECO:0000256" key="1">
    <source>
        <dbReference type="SAM" id="MobiDB-lite"/>
    </source>
</evidence>
<accession>A0ABV8K6Q9</accession>
<proteinExistence type="predicted"/>
<evidence type="ECO:0000313" key="3">
    <source>
        <dbReference type="Proteomes" id="UP001595715"/>
    </source>
</evidence>
<evidence type="ECO:0000313" key="2">
    <source>
        <dbReference type="EMBL" id="MFC4101727.1"/>
    </source>
</evidence>
<dbReference type="EMBL" id="JBHSAM010000028">
    <property type="protein sequence ID" value="MFC4101727.1"/>
    <property type="molecule type" value="Genomic_DNA"/>
</dbReference>
<dbReference type="RefSeq" id="WP_377720326.1">
    <property type="nucleotide sequence ID" value="NZ_JBHSAM010000028.1"/>
</dbReference>
<protein>
    <submittedName>
        <fullName evidence="2">Uncharacterized protein</fullName>
    </submittedName>
</protein>
<name>A0ABV8K6Q9_9BACL</name>
<gene>
    <name evidence="2" type="ORF">ACFOZ8_18945</name>
</gene>
<keyword evidence="3" id="KW-1185">Reference proteome</keyword>
<comment type="caution">
    <text evidence="2">The sequence shown here is derived from an EMBL/GenBank/DDBJ whole genome shotgun (WGS) entry which is preliminary data.</text>
</comment>
<reference evidence="3" key="1">
    <citation type="journal article" date="2019" name="Int. J. Syst. Evol. Microbiol.">
        <title>The Global Catalogue of Microorganisms (GCM) 10K type strain sequencing project: providing services to taxonomists for standard genome sequencing and annotation.</title>
        <authorList>
            <consortium name="The Broad Institute Genomics Platform"/>
            <consortium name="The Broad Institute Genome Sequencing Center for Infectious Disease"/>
            <person name="Wu L."/>
            <person name="Ma J."/>
        </authorList>
    </citation>
    <scope>NUCLEOTIDE SEQUENCE [LARGE SCALE GENOMIC DNA]</scope>
    <source>
        <strain evidence="3">IBRC-M 10987</strain>
    </source>
</reference>
<feature type="region of interest" description="Disordered" evidence="1">
    <location>
        <begin position="89"/>
        <end position="118"/>
    </location>
</feature>
<organism evidence="2 3">
    <name type="scientific">Paenibacillus xanthanilyticus</name>
    <dbReference type="NCBI Taxonomy" id="1783531"/>
    <lineage>
        <taxon>Bacteria</taxon>
        <taxon>Bacillati</taxon>
        <taxon>Bacillota</taxon>
        <taxon>Bacilli</taxon>
        <taxon>Bacillales</taxon>
        <taxon>Paenibacillaceae</taxon>
        <taxon>Paenibacillus</taxon>
    </lineage>
</organism>
<sequence>MSLIDEVARIAGLIAERFPEAAVHQLEDPQPHAANAFAIGLRSETRKYEARGHTMIDRQYAITCYMATAKEALLAMETLSRLIMNESVPAPGDGEAPSPLRAEEFSYEGPSSASEGVASVTGTMRLQSRQARSALDVQKMNHVNVRTAYQ</sequence>
<feature type="compositionally biased region" description="Polar residues" evidence="1">
    <location>
        <begin position="109"/>
        <end position="118"/>
    </location>
</feature>